<feature type="region of interest" description="Disordered" evidence="1">
    <location>
        <begin position="103"/>
        <end position="142"/>
    </location>
</feature>
<evidence type="ECO:0000256" key="1">
    <source>
        <dbReference type="SAM" id="MobiDB-lite"/>
    </source>
</evidence>
<gene>
    <name evidence="2" type="ORF">GT755_29650</name>
</gene>
<reference evidence="2 3" key="1">
    <citation type="submission" date="2020-01" db="EMBL/GenBank/DDBJ databases">
        <title>Herbidospora sp. NEAU-GS84 nov., a novel actinomycete isolated from soil.</title>
        <authorList>
            <person name="Han L."/>
        </authorList>
    </citation>
    <scope>NUCLEOTIDE SEQUENCE [LARGE SCALE GENOMIC DNA]</scope>
    <source>
        <strain evidence="2 3">NEAU-GS84</strain>
    </source>
</reference>
<evidence type="ECO:0000313" key="3">
    <source>
        <dbReference type="Proteomes" id="UP000479526"/>
    </source>
</evidence>
<evidence type="ECO:0000313" key="2">
    <source>
        <dbReference type="EMBL" id="NAS25834.1"/>
    </source>
</evidence>
<dbReference type="EMBL" id="WXEW01000009">
    <property type="protein sequence ID" value="NAS25834.1"/>
    <property type="molecule type" value="Genomic_DNA"/>
</dbReference>
<sequence length="142" mass="15144">MTVTETKNRPMKGTAEKTSVAEEEHDDMLTLNLPMVSLQVHQPHMHLPHMDKGQAGHAMRRAAKSTSAQQVVYYGGLGALAAVGVIEWPIAAAIGVGTLIAARAKGAAKPDRSAAKQAPPARARTPQAAEPKEAPRRTRRQA</sequence>
<feature type="compositionally biased region" description="Low complexity" evidence="1">
    <location>
        <begin position="115"/>
        <end position="129"/>
    </location>
</feature>
<feature type="region of interest" description="Disordered" evidence="1">
    <location>
        <begin position="1"/>
        <end position="22"/>
    </location>
</feature>
<name>A0A7C9N641_9ACTN</name>
<dbReference type="AlphaFoldDB" id="A0A7C9N641"/>
<keyword evidence="3" id="KW-1185">Reference proteome</keyword>
<accession>A0A7C9N641</accession>
<comment type="caution">
    <text evidence="2">The sequence shown here is derived from an EMBL/GenBank/DDBJ whole genome shotgun (WGS) entry which is preliminary data.</text>
</comment>
<protein>
    <submittedName>
        <fullName evidence="2">Uncharacterized protein</fullName>
    </submittedName>
</protein>
<dbReference type="RefSeq" id="WP_202610663.1">
    <property type="nucleotide sequence ID" value="NZ_WXEW01000009.1"/>
</dbReference>
<proteinExistence type="predicted"/>
<organism evidence="2 3">
    <name type="scientific">Herbidospora solisilvae</name>
    <dbReference type="NCBI Taxonomy" id="2696284"/>
    <lineage>
        <taxon>Bacteria</taxon>
        <taxon>Bacillati</taxon>
        <taxon>Actinomycetota</taxon>
        <taxon>Actinomycetes</taxon>
        <taxon>Streptosporangiales</taxon>
        <taxon>Streptosporangiaceae</taxon>
        <taxon>Herbidospora</taxon>
    </lineage>
</organism>
<dbReference type="Proteomes" id="UP000479526">
    <property type="component" value="Unassembled WGS sequence"/>
</dbReference>